<protein>
    <submittedName>
        <fullName evidence="3">FecR family protein</fullName>
    </submittedName>
</protein>
<feature type="domain" description="Protein FecR C-terminal" evidence="2">
    <location>
        <begin position="340"/>
        <end position="405"/>
    </location>
</feature>
<organism evidence="3 4">
    <name type="scientific">Candidatus Pseudobacter hemicellulosilyticus</name>
    <dbReference type="NCBI Taxonomy" id="3121375"/>
    <lineage>
        <taxon>Bacteria</taxon>
        <taxon>Pseudomonadati</taxon>
        <taxon>Bacteroidota</taxon>
        <taxon>Chitinophagia</taxon>
        <taxon>Chitinophagales</taxon>
        <taxon>Chitinophagaceae</taxon>
        <taxon>Pseudobacter</taxon>
    </lineage>
</organism>
<evidence type="ECO:0000313" key="3">
    <source>
        <dbReference type="EMBL" id="WEK35064.1"/>
    </source>
</evidence>
<evidence type="ECO:0000259" key="1">
    <source>
        <dbReference type="Pfam" id="PF04773"/>
    </source>
</evidence>
<dbReference type="InterPro" id="IPR032508">
    <property type="entry name" value="FecR_C"/>
</dbReference>
<dbReference type="Gene3D" id="2.60.120.1440">
    <property type="match status" value="1"/>
</dbReference>
<dbReference type="EMBL" id="CP119311">
    <property type="protein sequence ID" value="WEK35064.1"/>
    <property type="molecule type" value="Genomic_DNA"/>
</dbReference>
<dbReference type="Pfam" id="PF04773">
    <property type="entry name" value="FecR"/>
    <property type="match status" value="1"/>
</dbReference>
<accession>A0AAJ5WPX0</accession>
<feature type="domain" description="FecR protein" evidence="1">
    <location>
        <begin position="190"/>
        <end position="291"/>
    </location>
</feature>
<dbReference type="InterPro" id="IPR006860">
    <property type="entry name" value="FecR"/>
</dbReference>
<dbReference type="InterPro" id="IPR012373">
    <property type="entry name" value="Ferrdict_sens_TM"/>
</dbReference>
<name>A0AAJ5WPX0_9BACT</name>
<gene>
    <name evidence="3" type="ORF">P0Y53_21455</name>
</gene>
<dbReference type="Pfam" id="PF16344">
    <property type="entry name" value="FecR_C"/>
    <property type="match status" value="1"/>
</dbReference>
<dbReference type="PANTHER" id="PTHR30273:SF2">
    <property type="entry name" value="PROTEIN FECR"/>
    <property type="match status" value="1"/>
</dbReference>
<dbReference type="Gene3D" id="3.55.50.30">
    <property type="match status" value="1"/>
</dbReference>
<dbReference type="GO" id="GO:0016989">
    <property type="term" value="F:sigma factor antagonist activity"/>
    <property type="evidence" value="ECO:0007669"/>
    <property type="project" value="TreeGrafter"/>
</dbReference>
<reference evidence="3" key="1">
    <citation type="submission" date="2023-03" db="EMBL/GenBank/DDBJ databases">
        <title>Andean soil-derived lignocellulolytic bacterial consortium as a source of novel taxa and putative plastic-active enzymes.</title>
        <authorList>
            <person name="Diaz-Garcia L."/>
            <person name="Chuvochina M."/>
            <person name="Feuerriegel G."/>
            <person name="Bunk B."/>
            <person name="Sproer C."/>
            <person name="Streit W.R."/>
            <person name="Rodriguez L.M."/>
            <person name="Overmann J."/>
            <person name="Jimenez D.J."/>
        </authorList>
    </citation>
    <scope>NUCLEOTIDE SEQUENCE</scope>
    <source>
        <strain evidence="3">MAG 7</strain>
    </source>
</reference>
<evidence type="ECO:0000259" key="2">
    <source>
        <dbReference type="Pfam" id="PF16344"/>
    </source>
</evidence>
<dbReference type="AlphaFoldDB" id="A0AAJ5WPX0"/>
<dbReference type="PANTHER" id="PTHR30273">
    <property type="entry name" value="PERIPLASMIC SIGNAL SENSOR AND SIGMA FACTOR ACTIVATOR FECR-RELATED"/>
    <property type="match status" value="1"/>
</dbReference>
<dbReference type="Proteomes" id="UP001220610">
    <property type="component" value="Chromosome"/>
</dbReference>
<evidence type="ECO:0000313" key="4">
    <source>
        <dbReference type="Proteomes" id="UP001220610"/>
    </source>
</evidence>
<sequence length="408" mass="45211">MNPISLLIIQHLRGELDEAGEATLQEWINGSAENRVFFEQYTDEYLTDRLASISSIDWKAGLERCLAQYDGPLEPMLEEPVQVLKKSWWRSWPAAAAVLFLVLLGAGWWWWQGQAPGGDQPPVTQLSDRYKNDIQPGGNHAILQLDNEQSIILDSASGSLQQQGAAATNEQGLLVYRPFTGESGRVGYNTISTPRGGSYRVVLPDGSKVWLNAASSIRFPTAFTDSQRVVQVTGEVYFEVASLPGRQAHKKLPFIIQVNELAVTVTGTHVNINAYPDEAAIKTSLLEGSVQIITGKGQMPVTLQPGEQAVVNRAPEGRSPSVQVRPVDAAVVLAWKEGNFVFDGDDIRTIMRQLARWYDLEVIYTDVPDQHFVATIGRNEPVSRVLHLLELTNEVHFSIDGKTVRVQR</sequence>
<proteinExistence type="predicted"/>